<dbReference type="Proteomes" id="UP000439113">
    <property type="component" value="Unassembled WGS sequence"/>
</dbReference>
<evidence type="ECO:0000313" key="1">
    <source>
        <dbReference type="EMBL" id="MTV31948.1"/>
    </source>
</evidence>
<accession>A0A6N8DNQ2</accession>
<dbReference type="EMBL" id="WNKS01000012">
    <property type="protein sequence ID" value="MTV31948.1"/>
    <property type="molecule type" value="Genomic_DNA"/>
</dbReference>
<comment type="caution">
    <text evidence="1">The sequence shown here is derived from an EMBL/GenBank/DDBJ whole genome shotgun (WGS) entry which is preliminary data.</text>
</comment>
<dbReference type="RefSeq" id="WP_155446642.1">
    <property type="nucleotide sequence ID" value="NZ_JAOQNR010000013.1"/>
</dbReference>
<gene>
    <name evidence="1" type="ORF">GJ654_13225</name>
</gene>
<sequence length="107" mass="11917">MCRISRARQADGILMNSWFFRISPTEIDDVAQHLLARHGAGARDEAIRLADVGRRIGSRRNSRMFRLAAQRLDGERGPAVHARGKTDWLARIKASIAEFGAPLTPLP</sequence>
<evidence type="ECO:0000313" key="2">
    <source>
        <dbReference type="Proteomes" id="UP000439113"/>
    </source>
</evidence>
<protein>
    <submittedName>
        <fullName evidence="1">Uncharacterized protein</fullName>
    </submittedName>
</protein>
<organism evidence="1 2">
    <name type="scientific">Rhodoblastus acidophilus</name>
    <name type="common">Rhodopseudomonas acidophila</name>
    <dbReference type="NCBI Taxonomy" id="1074"/>
    <lineage>
        <taxon>Bacteria</taxon>
        <taxon>Pseudomonadati</taxon>
        <taxon>Pseudomonadota</taxon>
        <taxon>Alphaproteobacteria</taxon>
        <taxon>Hyphomicrobiales</taxon>
        <taxon>Rhodoblastaceae</taxon>
        <taxon>Rhodoblastus</taxon>
    </lineage>
</organism>
<proteinExistence type="predicted"/>
<dbReference type="AlphaFoldDB" id="A0A6N8DNQ2"/>
<dbReference type="OrthoDB" id="9949672at2"/>
<reference evidence="1 2" key="1">
    <citation type="submission" date="2019-11" db="EMBL/GenBank/DDBJ databases">
        <title>Whole-genome sequence of a Rhodoblastus acidophilus DSM 142.</title>
        <authorList>
            <person name="Kyndt J.A."/>
            <person name="Meyer T.E."/>
        </authorList>
    </citation>
    <scope>NUCLEOTIDE SEQUENCE [LARGE SCALE GENOMIC DNA]</scope>
    <source>
        <strain evidence="1 2">DSM 142</strain>
    </source>
</reference>
<name>A0A6N8DNQ2_RHOAC</name>